<keyword evidence="3" id="KW-0862">Zinc</keyword>
<dbReference type="STRING" id="445709.ABW99_09695"/>
<evidence type="ECO:0000256" key="3">
    <source>
        <dbReference type="ARBA" id="ARBA00022833"/>
    </source>
</evidence>
<keyword evidence="1" id="KW-0533">Nickel</keyword>
<dbReference type="Pfam" id="PF01155">
    <property type="entry name" value="HypA"/>
    <property type="match status" value="1"/>
</dbReference>
<dbReference type="GO" id="GO:0016151">
    <property type="term" value="F:nickel cation binding"/>
    <property type="evidence" value="ECO:0007669"/>
    <property type="project" value="InterPro"/>
</dbReference>
<gene>
    <name evidence="4" type="ORF">ABW99_09695</name>
</gene>
<keyword evidence="5" id="KW-1185">Reference proteome</keyword>
<keyword evidence="2" id="KW-0479">Metal-binding</keyword>
<protein>
    <submittedName>
        <fullName evidence="4">Hydrogenase nickel incorporation protein HypA</fullName>
    </submittedName>
</protein>
<dbReference type="Proteomes" id="UP000036700">
    <property type="component" value="Chromosome"/>
</dbReference>
<dbReference type="KEGG" id="ptx:ABW99_09695"/>
<dbReference type="OrthoDB" id="288014at2"/>
<dbReference type="Gene3D" id="3.30.2320.50">
    <property type="match status" value="1"/>
</dbReference>
<dbReference type="GO" id="GO:0051604">
    <property type="term" value="P:protein maturation"/>
    <property type="evidence" value="ECO:0007669"/>
    <property type="project" value="InterPro"/>
</dbReference>
<evidence type="ECO:0000313" key="5">
    <source>
        <dbReference type="Proteomes" id="UP000036700"/>
    </source>
</evidence>
<evidence type="ECO:0000256" key="1">
    <source>
        <dbReference type="ARBA" id="ARBA00022596"/>
    </source>
</evidence>
<proteinExistence type="predicted"/>
<reference evidence="5" key="1">
    <citation type="submission" date="2015-06" db="EMBL/GenBank/DDBJ databases">
        <authorList>
            <person name="Lim Y.L."/>
            <person name="Ee R."/>
            <person name="Yong D."/>
            <person name="How K.Y."/>
            <person name="Yin W.F."/>
            <person name="Chan K.G."/>
        </authorList>
    </citation>
    <scope>NUCLEOTIDE SEQUENCE [LARGE SCALE GENOMIC DNA]</scope>
    <source>
        <strain evidence="5">DSM 25325</strain>
    </source>
</reference>
<organism evidence="4 5">
    <name type="scientific">Pandoraea thiooxydans</name>
    <dbReference type="NCBI Taxonomy" id="445709"/>
    <lineage>
        <taxon>Bacteria</taxon>
        <taxon>Pseudomonadati</taxon>
        <taxon>Pseudomonadota</taxon>
        <taxon>Betaproteobacteria</taxon>
        <taxon>Burkholderiales</taxon>
        <taxon>Burkholderiaceae</taxon>
        <taxon>Pandoraea</taxon>
    </lineage>
</organism>
<dbReference type="RefSeq" id="WP_047214285.1">
    <property type="nucleotide sequence ID" value="NZ_CP011568.3"/>
</dbReference>
<name>A0A0G3EN23_9BURK</name>
<sequence length="94" mass="10222">MHETGIAKDLVERLTVAAAQADALGIKQVCVWLGALSQFSPEHFREHFEEAARGTLAEHASLQIVTSHDPLDPNAQHVVLQSLELEVPDDEGEG</sequence>
<dbReference type="InterPro" id="IPR000688">
    <property type="entry name" value="HypA/HybF"/>
</dbReference>
<evidence type="ECO:0000313" key="4">
    <source>
        <dbReference type="EMBL" id="AKJ68448.1"/>
    </source>
</evidence>
<evidence type="ECO:0000256" key="2">
    <source>
        <dbReference type="ARBA" id="ARBA00022723"/>
    </source>
</evidence>
<dbReference type="EMBL" id="CP011568">
    <property type="protein sequence ID" value="AKJ68448.1"/>
    <property type="molecule type" value="Genomic_DNA"/>
</dbReference>
<dbReference type="AlphaFoldDB" id="A0A0G3EN23"/>
<dbReference type="PATRIC" id="fig|445709.3.peg.2074"/>
<accession>A0A0G3EN23</accession>